<sequence length="372" mass="40450">MSAFLDSSSEIIGDYMLRGWTMTDRTCVHCHITPLMRQPLREVEAEAQRVEFCATCQGGPNQPAHEPVSNGINAGVNGINGHLRTVSDSTSFDDDEFDIQPLENARDMDLSFELPSASRTDAPRAADTSIPNNRNPAFAERDAQSARASGLIGNMLLRGFSLLADSCPKSTCYGIPLVGHPRARRTGGGRDAGLEDMKKECVICHRVYNKDGALLQGGSAERVGHPAPVLPTPVAQGRVATANGSREPDSPRTTARRALYTEGEKIQTEVKSSKERLEVVSAPRDQPSSRAAIPGHTTASQETPRALPAVADTIEVLVATLSKLNTELRTMLEQPDVKRTIKDKGMKRCLNRIRDTMETLAAAEELQLKLQK</sequence>
<reference evidence="1" key="1">
    <citation type="submission" date="2023-04" db="EMBL/GenBank/DDBJ databases">
        <title>Draft Genome sequencing of Naganishia species isolated from polar environments using Oxford Nanopore Technology.</title>
        <authorList>
            <person name="Leo P."/>
            <person name="Venkateswaran K."/>
        </authorList>
    </citation>
    <scope>NUCLEOTIDE SEQUENCE</scope>
    <source>
        <strain evidence="1">MNA-CCFEE 5262</strain>
    </source>
</reference>
<protein>
    <submittedName>
        <fullName evidence="1">Uncharacterized protein</fullName>
    </submittedName>
</protein>
<name>A0ACC2VNG7_9TREE</name>
<dbReference type="EMBL" id="JASBWS010000074">
    <property type="protein sequence ID" value="KAJ9100708.1"/>
    <property type="molecule type" value="Genomic_DNA"/>
</dbReference>
<organism evidence="1 2">
    <name type="scientific">Naganishia adeliensis</name>
    <dbReference type="NCBI Taxonomy" id="92952"/>
    <lineage>
        <taxon>Eukaryota</taxon>
        <taxon>Fungi</taxon>
        <taxon>Dikarya</taxon>
        <taxon>Basidiomycota</taxon>
        <taxon>Agaricomycotina</taxon>
        <taxon>Tremellomycetes</taxon>
        <taxon>Filobasidiales</taxon>
        <taxon>Filobasidiaceae</taxon>
        <taxon>Naganishia</taxon>
    </lineage>
</organism>
<dbReference type="Proteomes" id="UP001230649">
    <property type="component" value="Unassembled WGS sequence"/>
</dbReference>
<accession>A0ACC2VNG7</accession>
<comment type="caution">
    <text evidence="1">The sequence shown here is derived from an EMBL/GenBank/DDBJ whole genome shotgun (WGS) entry which is preliminary data.</text>
</comment>
<evidence type="ECO:0000313" key="2">
    <source>
        <dbReference type="Proteomes" id="UP001230649"/>
    </source>
</evidence>
<gene>
    <name evidence="1" type="ORF">QFC20_005401</name>
</gene>
<keyword evidence="2" id="KW-1185">Reference proteome</keyword>
<evidence type="ECO:0000313" key="1">
    <source>
        <dbReference type="EMBL" id="KAJ9100708.1"/>
    </source>
</evidence>
<proteinExistence type="predicted"/>